<gene>
    <name evidence="2" type="ORF">F383_18768</name>
    <name evidence="3" type="ORF">F383_26965</name>
</gene>
<protein>
    <submittedName>
        <fullName evidence="2">Uncharacterized protein</fullName>
    </submittedName>
</protein>
<feature type="region of interest" description="Disordered" evidence="1">
    <location>
        <begin position="1"/>
        <end position="22"/>
    </location>
</feature>
<proteinExistence type="predicted"/>
<dbReference type="AlphaFoldDB" id="A0A0B0NPE0"/>
<evidence type="ECO:0000313" key="4">
    <source>
        <dbReference type="Proteomes" id="UP000032142"/>
    </source>
</evidence>
<reference evidence="2" key="1">
    <citation type="submission" date="2014-09" db="EMBL/GenBank/DDBJ databases">
        <title>G. arboreum L. cv. AKA8401 A2 genome assembly version 1.0.</title>
        <authorList>
            <person name="Mudge J."/>
            <person name="Ramaraj T."/>
            <person name="Lindquist I.E."/>
            <person name="Bharti A.K."/>
            <person name="Sundararajan A."/>
            <person name="Cameron C.T."/>
            <person name="Woodward J.E."/>
            <person name="May G.D."/>
            <person name="Brubaker C."/>
            <person name="Broadhvest J."/>
            <person name="Wilkins T.A."/>
        </authorList>
    </citation>
    <scope>NUCLEOTIDE SEQUENCE</scope>
</reference>
<evidence type="ECO:0000256" key="1">
    <source>
        <dbReference type="SAM" id="MobiDB-lite"/>
    </source>
</evidence>
<name>A0A0B0NPE0_GOSAR</name>
<evidence type="ECO:0000313" key="2">
    <source>
        <dbReference type="EMBL" id="KHG12941.1"/>
    </source>
</evidence>
<reference evidence="4" key="2">
    <citation type="submission" date="2014-09" db="EMBL/GenBank/DDBJ databases">
        <authorList>
            <person name="Mudge J."/>
            <person name="Ramaraj T."/>
            <person name="Lindquist I.E."/>
            <person name="Bharti A.K."/>
            <person name="Sundararajan A."/>
            <person name="Cameron C.T."/>
            <person name="Woodward J.E."/>
            <person name="May G.D."/>
            <person name="Brubaker C."/>
            <person name="Broadhvest J."/>
            <person name="Wilkins T.A."/>
        </authorList>
    </citation>
    <scope>NUCLEOTIDE SEQUENCE</scope>
    <source>
        <strain evidence="4">cv. AKA8401</strain>
    </source>
</reference>
<evidence type="ECO:0000313" key="3">
    <source>
        <dbReference type="EMBL" id="KHG20999.1"/>
    </source>
</evidence>
<organism evidence="2 4">
    <name type="scientific">Gossypium arboreum</name>
    <name type="common">Tree cotton</name>
    <name type="synonym">Gossypium nanking</name>
    <dbReference type="NCBI Taxonomy" id="29729"/>
    <lineage>
        <taxon>Eukaryota</taxon>
        <taxon>Viridiplantae</taxon>
        <taxon>Streptophyta</taxon>
        <taxon>Embryophyta</taxon>
        <taxon>Tracheophyta</taxon>
        <taxon>Spermatophyta</taxon>
        <taxon>Magnoliopsida</taxon>
        <taxon>eudicotyledons</taxon>
        <taxon>Gunneridae</taxon>
        <taxon>Pentapetalae</taxon>
        <taxon>rosids</taxon>
        <taxon>malvids</taxon>
        <taxon>Malvales</taxon>
        <taxon>Malvaceae</taxon>
        <taxon>Malvoideae</taxon>
        <taxon>Gossypium</taxon>
    </lineage>
</organism>
<dbReference type="EMBL" id="KN398596">
    <property type="protein sequence ID" value="KHG12941.1"/>
    <property type="molecule type" value="Genomic_DNA"/>
</dbReference>
<dbReference type="Proteomes" id="UP000032142">
    <property type="component" value="Unassembled WGS sequence"/>
</dbReference>
<keyword evidence="4" id="KW-1185">Reference proteome</keyword>
<dbReference type="EMBL" id="KN417258">
    <property type="protein sequence ID" value="KHG20999.1"/>
    <property type="molecule type" value="Genomic_DNA"/>
</dbReference>
<sequence>MPSGRSPVIATRTNAFGDLTRV</sequence>
<accession>A0A0B0NPE0</accession>